<keyword evidence="8" id="KW-1185">Reference proteome</keyword>
<dbReference type="InterPro" id="IPR011004">
    <property type="entry name" value="Trimer_LpxA-like_sf"/>
</dbReference>
<dbReference type="PROSITE" id="PS50075">
    <property type="entry name" value="CARRIER"/>
    <property type="match status" value="1"/>
</dbReference>
<dbReference type="AlphaFoldDB" id="A0A0B4EYZ4"/>
<protein>
    <submittedName>
        <fullName evidence="7">Epsilon-poly-L-lysine synthase</fullName>
    </submittedName>
</protein>
<dbReference type="Proteomes" id="UP000031186">
    <property type="component" value="Unassembled WGS sequence"/>
</dbReference>
<dbReference type="EMBL" id="AZNF01000004">
    <property type="protein sequence ID" value="KID67050.1"/>
    <property type="molecule type" value="Genomic_DNA"/>
</dbReference>
<keyword evidence="5" id="KW-0472">Membrane</keyword>
<feature type="region of interest" description="Disordered" evidence="4">
    <location>
        <begin position="284"/>
        <end position="322"/>
    </location>
</feature>
<dbReference type="OrthoDB" id="416786at2759"/>
<feature type="transmembrane region" description="Helical" evidence="5">
    <location>
        <begin position="640"/>
        <end position="665"/>
    </location>
</feature>
<dbReference type="PANTHER" id="PTHR45527">
    <property type="entry name" value="NONRIBOSOMAL PEPTIDE SYNTHETASE"/>
    <property type="match status" value="1"/>
</dbReference>
<dbReference type="PANTHER" id="PTHR45527:SF10">
    <property type="entry name" value="PYOCHELIN SYNTHASE PCHF"/>
    <property type="match status" value="1"/>
</dbReference>
<dbReference type="PROSITE" id="PS00455">
    <property type="entry name" value="AMP_BINDING"/>
    <property type="match status" value="1"/>
</dbReference>
<dbReference type="Pfam" id="PF00550">
    <property type="entry name" value="PP-binding"/>
    <property type="match status" value="1"/>
</dbReference>
<reference evidence="7 8" key="1">
    <citation type="journal article" date="2014" name="Proc. Natl. Acad. Sci. U.S.A.">
        <title>Trajectory and genomic determinants of fungal-pathogen speciation and host adaptation.</title>
        <authorList>
            <person name="Hu X."/>
            <person name="Xiao G."/>
            <person name="Zheng P."/>
            <person name="Shang Y."/>
            <person name="Su Y."/>
            <person name="Zhang X."/>
            <person name="Liu X."/>
            <person name="Zhan S."/>
            <person name="St Leger R.J."/>
            <person name="Wang C."/>
        </authorList>
    </citation>
    <scope>NUCLEOTIDE SEQUENCE [LARGE SCALE GENOMIC DNA]</scope>
    <source>
        <strain evidence="7 8">ARSEF 549</strain>
    </source>
</reference>
<evidence type="ECO:0000256" key="2">
    <source>
        <dbReference type="ARBA" id="ARBA00022553"/>
    </source>
</evidence>
<keyword evidence="5" id="KW-1133">Transmembrane helix</keyword>
<dbReference type="SUPFAM" id="SSF47336">
    <property type="entry name" value="ACP-like"/>
    <property type="match status" value="1"/>
</dbReference>
<gene>
    <name evidence="7" type="ORF">MAN_03808</name>
</gene>
<keyword evidence="5" id="KW-0812">Transmembrane</keyword>
<feature type="compositionally biased region" description="Low complexity" evidence="4">
    <location>
        <begin position="1111"/>
        <end position="1125"/>
    </location>
</feature>
<dbReference type="InterPro" id="IPR012728">
    <property type="entry name" value="Pls/PosA_C"/>
</dbReference>
<dbReference type="InterPro" id="IPR020845">
    <property type="entry name" value="AMP-binding_CS"/>
</dbReference>
<feature type="non-terminal residue" evidence="7">
    <location>
        <position position="1"/>
    </location>
</feature>
<dbReference type="InterPro" id="IPR009081">
    <property type="entry name" value="PP-bd_ACP"/>
</dbReference>
<dbReference type="InterPro" id="IPR042099">
    <property type="entry name" value="ANL_N_sf"/>
</dbReference>
<feature type="region of interest" description="Disordered" evidence="4">
    <location>
        <begin position="1090"/>
        <end position="1125"/>
    </location>
</feature>
<feature type="region of interest" description="Disordered" evidence="4">
    <location>
        <begin position="1"/>
        <end position="26"/>
    </location>
</feature>
<keyword evidence="3" id="KW-0436">Ligase</keyword>
<evidence type="ECO:0000313" key="8">
    <source>
        <dbReference type="Proteomes" id="UP000031186"/>
    </source>
</evidence>
<name>A0A0B4EYZ4_METAF</name>
<organism evidence="7 8">
    <name type="scientific">Metarhizium anisopliae (strain ARSEF 549)</name>
    <dbReference type="NCBI Taxonomy" id="3151832"/>
    <lineage>
        <taxon>Eukaryota</taxon>
        <taxon>Fungi</taxon>
        <taxon>Dikarya</taxon>
        <taxon>Ascomycota</taxon>
        <taxon>Pezizomycotina</taxon>
        <taxon>Sordariomycetes</taxon>
        <taxon>Hypocreomycetidae</taxon>
        <taxon>Hypocreales</taxon>
        <taxon>Clavicipitaceae</taxon>
        <taxon>Metarhizium</taxon>
    </lineage>
</organism>
<dbReference type="GO" id="GO:0005737">
    <property type="term" value="C:cytoplasm"/>
    <property type="evidence" value="ECO:0007669"/>
    <property type="project" value="TreeGrafter"/>
</dbReference>
<sequence>MDNKDTQVPGDLGHADMARQTQRQHSTVLADNAAIYPYQEPAQPRTLVDIFDASVSAHPAAAAIDNGTSQLSYKELSQQVAARAKQLQSAGIGVGDKVGVRVTSGSIELYVGILAVLAAGAAYVPVDVDDPDERAQLVWTEARVSAVLTDNATLTPHEAPVGSARPQRPQLEDDAWVIFTSGSTGKPKGVAVSHRSAAAFVDAEAQLFVPERPLGPGDRVLAGLSVAFDASEVGAQVLVGYVVCSNGRTPDATDRELLRRVLPATLVPMLVAVDDLPVRTSGKVDRKALPWPPPPPPAPALAPQSSAGDFPSGNVDKEEADGTTAWVAEQWRRVLGMPPSCDANFFDLGGTSLAAAQLVSQLRQRCPTLSVADVYENPGLAAMAARVDDLMGTGHVDREVVPTPRWLMVIQAAILLLEMTFQGVRWLTGLAFVKKIFVVVLGPGTWAGRYALPWWVLAVIWAVFLTAPGRLLTTAGVVRTLCFGIAPGTYRRGGLRHIRLWAAERFVGLGGIASVAGTPWCRYYARLLGCRVASNVQLHALPPATGLASFGAGCAVEPEADIAGWWLDGDKLHIGAVTIGEGARVGARSTLMPDTILEPFASVQPGVSVRGIIRASDASLAPKGNEDGVGARTREGLGIWLLYTSTLLMLDFLPVLPVAPIFWLVPTIVADYSNFREMCLGLITMAAPGSVLGLLLYSTCIILLTRTASLALRPGLYSWHGTTAWAAWLTHYLMMNTRTVLFPIFASLFTPTWLKLLGARVGRHVEASTVVPIPSLLRVQDGSFLADDVLLSPFELGAGQVRIGTATVGVKSFIGNSAIVDPDVEVPDGVLIGVLSSALDSKQMGPEFSSGSSWLGRPPMAIPRRITTIVDQSRTFNPPARLVLARALVESCRLFPLLLSSMIATLAGIAMLYLLITFGIGWAVLASGGLLLGSGLVACTLATLAKWLLTPNIRAGHQHPLWSSFVWRNELADTFVQSLAVPWFVSMCYGTPFLNMWMRSLGAKIGRGVWLDSHLLPEADLITLEDGATVNRGSVLQTHLFHDRLMRLDKVHLEAGATLGPYAISLPGTTIGAGTTIAPTSLVMRGEHIPAGTRWHGNPVRPWSVEKDEGPSPSSSSDNDSLSPV</sequence>
<dbReference type="SUPFAM" id="SSF56801">
    <property type="entry name" value="Acetyl-CoA synthetase-like"/>
    <property type="match status" value="2"/>
</dbReference>
<evidence type="ECO:0000259" key="6">
    <source>
        <dbReference type="PROSITE" id="PS50075"/>
    </source>
</evidence>
<proteinExistence type="predicted"/>
<dbReference type="GO" id="GO:0043041">
    <property type="term" value="P:amino acid activation for nonribosomal peptide biosynthetic process"/>
    <property type="evidence" value="ECO:0007669"/>
    <property type="project" value="TreeGrafter"/>
</dbReference>
<feature type="transmembrane region" description="Helical" evidence="5">
    <location>
        <begin position="716"/>
        <end position="734"/>
    </location>
</feature>
<dbReference type="GO" id="GO:0016874">
    <property type="term" value="F:ligase activity"/>
    <property type="evidence" value="ECO:0007669"/>
    <property type="project" value="UniProtKB-KW"/>
</dbReference>
<dbReference type="HOGENOM" id="CLU_002751_1_0_1"/>
<dbReference type="Pfam" id="PF00501">
    <property type="entry name" value="AMP-binding"/>
    <property type="match status" value="1"/>
</dbReference>
<dbReference type="Gene3D" id="2.160.10.10">
    <property type="entry name" value="Hexapeptide repeat proteins"/>
    <property type="match status" value="1"/>
</dbReference>
<dbReference type="GO" id="GO:0031177">
    <property type="term" value="F:phosphopantetheine binding"/>
    <property type="evidence" value="ECO:0007669"/>
    <property type="project" value="InterPro"/>
</dbReference>
<feature type="transmembrane region" description="Helical" evidence="5">
    <location>
        <begin position="685"/>
        <end position="704"/>
    </location>
</feature>
<dbReference type="NCBIfam" id="TIGR02353">
    <property type="entry name" value="NRPS_term_dom"/>
    <property type="match status" value="1"/>
</dbReference>
<dbReference type="InterPro" id="IPR036736">
    <property type="entry name" value="ACP-like_sf"/>
</dbReference>
<evidence type="ECO:0000256" key="5">
    <source>
        <dbReference type="SAM" id="Phobius"/>
    </source>
</evidence>
<keyword evidence="2" id="KW-0597">Phosphoprotein</keyword>
<feature type="compositionally biased region" description="Pro residues" evidence="4">
    <location>
        <begin position="290"/>
        <end position="300"/>
    </location>
</feature>
<accession>A0A0B4EYZ4</accession>
<dbReference type="SUPFAM" id="SSF51161">
    <property type="entry name" value="Trimeric LpxA-like enzymes"/>
    <property type="match status" value="3"/>
</dbReference>
<dbReference type="InterPro" id="IPR020806">
    <property type="entry name" value="PKS_PP-bd"/>
</dbReference>
<feature type="domain" description="Carrier" evidence="6">
    <location>
        <begin position="318"/>
        <end position="391"/>
    </location>
</feature>
<keyword evidence="1" id="KW-0596">Phosphopantetheine</keyword>
<feature type="transmembrane region" description="Helical" evidence="5">
    <location>
        <begin position="436"/>
        <end position="465"/>
    </location>
</feature>
<evidence type="ECO:0000256" key="1">
    <source>
        <dbReference type="ARBA" id="ARBA00022450"/>
    </source>
</evidence>
<dbReference type="Gene3D" id="3.40.50.12780">
    <property type="entry name" value="N-terminal domain of ligase-like"/>
    <property type="match status" value="1"/>
</dbReference>
<evidence type="ECO:0000256" key="3">
    <source>
        <dbReference type="ARBA" id="ARBA00022598"/>
    </source>
</evidence>
<dbReference type="Gene3D" id="1.10.1200.10">
    <property type="entry name" value="ACP-like"/>
    <property type="match status" value="1"/>
</dbReference>
<dbReference type="GO" id="GO:0044550">
    <property type="term" value="P:secondary metabolite biosynthetic process"/>
    <property type="evidence" value="ECO:0007669"/>
    <property type="project" value="TreeGrafter"/>
</dbReference>
<comment type="caution">
    <text evidence="7">The sequence shown here is derived from an EMBL/GenBank/DDBJ whole genome shotgun (WGS) entry which is preliminary data.</text>
</comment>
<dbReference type="SMART" id="SM00823">
    <property type="entry name" value="PKS_PP"/>
    <property type="match status" value="1"/>
</dbReference>
<feature type="transmembrane region" description="Helical" evidence="5">
    <location>
        <begin position="894"/>
        <end position="916"/>
    </location>
</feature>
<evidence type="ECO:0000313" key="7">
    <source>
        <dbReference type="EMBL" id="KID67050.1"/>
    </source>
</evidence>
<evidence type="ECO:0000256" key="4">
    <source>
        <dbReference type="SAM" id="MobiDB-lite"/>
    </source>
</evidence>
<dbReference type="VEuPathDB" id="FungiDB:MAN_03808"/>
<feature type="transmembrane region" description="Helical" evidence="5">
    <location>
        <begin position="922"/>
        <end position="949"/>
    </location>
</feature>
<dbReference type="InterPro" id="IPR000873">
    <property type="entry name" value="AMP-dep_synth/lig_dom"/>
</dbReference>